<gene>
    <name evidence="1" type="ORF">C4B68_37420</name>
</gene>
<sequence length="61" mass="6617">MREKIRILERGNDMVLAAHVTPFSGGRFKAVTVESVRFADPSVSTSACCAARSRTSSKRSS</sequence>
<name>A0ABN5IBY1_9ACTN</name>
<dbReference type="Proteomes" id="UP000238413">
    <property type="component" value="Chromosome"/>
</dbReference>
<dbReference type="RefSeq" id="WP_104880037.1">
    <property type="nucleotide sequence ID" value="NZ_CP026652.1"/>
</dbReference>
<keyword evidence="2" id="KW-1185">Reference proteome</keyword>
<proteinExistence type="predicted"/>
<dbReference type="EMBL" id="CP026652">
    <property type="protein sequence ID" value="AVH60521.1"/>
    <property type="molecule type" value="Genomic_DNA"/>
</dbReference>
<evidence type="ECO:0000313" key="1">
    <source>
        <dbReference type="EMBL" id="AVH60521.1"/>
    </source>
</evidence>
<protein>
    <submittedName>
        <fullName evidence="1">Uncharacterized protein</fullName>
    </submittedName>
</protein>
<accession>A0ABN5IBY1</accession>
<reference evidence="1 2" key="1">
    <citation type="submission" date="2018-02" db="EMBL/GenBank/DDBJ databases">
        <title>Complete genome sequence of Streptomyces dengpaensis, the producer of angucyclines.</title>
        <authorList>
            <person name="Yumei L."/>
        </authorList>
    </citation>
    <scope>NUCLEOTIDE SEQUENCE [LARGE SCALE GENOMIC DNA]</scope>
    <source>
        <strain evidence="1 2">XZHG99</strain>
    </source>
</reference>
<organism evidence="1 2">
    <name type="scientific">Streptomyces dengpaensis</name>
    <dbReference type="NCBI Taxonomy" id="2049881"/>
    <lineage>
        <taxon>Bacteria</taxon>
        <taxon>Bacillati</taxon>
        <taxon>Actinomycetota</taxon>
        <taxon>Actinomycetes</taxon>
        <taxon>Kitasatosporales</taxon>
        <taxon>Streptomycetaceae</taxon>
        <taxon>Streptomyces</taxon>
    </lineage>
</organism>
<evidence type="ECO:0000313" key="2">
    <source>
        <dbReference type="Proteomes" id="UP000238413"/>
    </source>
</evidence>